<proteinExistence type="predicted"/>
<dbReference type="CDD" id="cd19081">
    <property type="entry name" value="AKR_AKR9C1"/>
    <property type="match status" value="1"/>
</dbReference>
<evidence type="ECO:0000313" key="3">
    <source>
        <dbReference type="EMBL" id="MDA5193932.1"/>
    </source>
</evidence>
<keyword evidence="1" id="KW-0560">Oxidoreductase</keyword>
<dbReference type="GO" id="GO:0016491">
    <property type="term" value="F:oxidoreductase activity"/>
    <property type="evidence" value="ECO:0007669"/>
    <property type="project" value="UniProtKB-KW"/>
</dbReference>
<reference evidence="3" key="2">
    <citation type="journal article" date="2023" name="Syst. Appl. Microbiol.">
        <title>Govania unica gen. nov., sp. nov., a rare biosphere bacterium that represents a novel family in the class Alphaproteobacteria.</title>
        <authorList>
            <person name="Vandamme P."/>
            <person name="Peeters C."/>
            <person name="Hettiarachchi A."/>
            <person name="Cnockaert M."/>
            <person name="Carlier A."/>
        </authorList>
    </citation>
    <scope>NUCLEOTIDE SEQUENCE</scope>
    <source>
        <strain evidence="3">LMG 31809</strain>
    </source>
</reference>
<dbReference type="InterPro" id="IPR023210">
    <property type="entry name" value="NADP_OxRdtase_dom"/>
</dbReference>
<dbReference type="AlphaFoldDB" id="A0A9X3TYB8"/>
<dbReference type="EMBL" id="JANWOI010000003">
    <property type="protein sequence ID" value="MDA5193932.1"/>
    <property type="molecule type" value="Genomic_DNA"/>
</dbReference>
<feature type="domain" description="NADP-dependent oxidoreductase" evidence="2">
    <location>
        <begin position="24"/>
        <end position="323"/>
    </location>
</feature>
<sequence>MTTEQGVVSPAKRPLGKTGIDIAPLVFGGNVFGWTVDQDMSFALLDRFLDAGFGAVDTADVYSAWVPGNVGGESETILGNWLRADPSRRSRMTIITKVGAQVSPKKRGLSANYVTASVEESLRRLQTDYIDVYFSHYYDPETPPEETLRVYERLIQDGKVRAIGASNHNADQLHAALAVSAATGLPRYDVFQPEYNLYDRSGFENKFRDLCLEEEIGVITYYSLASGFLSGKYRSMDDLGKSARGGAVAKYLDARGMRILDALDDVAKIHDATPAEIALAWLIGRKGVTAPIASATTLAQLESLIRATRLSLSGADVSVLNSASEPI</sequence>
<comment type="caution">
    <text evidence="3">The sequence shown here is derived from an EMBL/GenBank/DDBJ whole genome shotgun (WGS) entry which is preliminary data.</text>
</comment>
<dbReference type="Proteomes" id="UP001141619">
    <property type="component" value="Unassembled WGS sequence"/>
</dbReference>
<gene>
    <name evidence="3" type="ORF">NYP16_08210</name>
</gene>
<name>A0A9X3TYB8_9PROT</name>
<dbReference type="Pfam" id="PF00248">
    <property type="entry name" value="Aldo_ket_red"/>
    <property type="match status" value="1"/>
</dbReference>
<dbReference type="InterPro" id="IPR050523">
    <property type="entry name" value="AKR_Detox_Biosynth"/>
</dbReference>
<dbReference type="PANTHER" id="PTHR43364">
    <property type="entry name" value="NADH-SPECIFIC METHYLGLYOXAL REDUCTASE-RELATED"/>
    <property type="match status" value="1"/>
</dbReference>
<dbReference type="Gene3D" id="3.20.20.100">
    <property type="entry name" value="NADP-dependent oxidoreductase domain"/>
    <property type="match status" value="1"/>
</dbReference>
<keyword evidence="4" id="KW-1185">Reference proteome</keyword>
<evidence type="ECO:0000313" key="4">
    <source>
        <dbReference type="Proteomes" id="UP001141619"/>
    </source>
</evidence>
<evidence type="ECO:0000256" key="1">
    <source>
        <dbReference type="ARBA" id="ARBA00023002"/>
    </source>
</evidence>
<evidence type="ECO:0000259" key="2">
    <source>
        <dbReference type="Pfam" id="PF00248"/>
    </source>
</evidence>
<dbReference type="PANTHER" id="PTHR43364:SF6">
    <property type="entry name" value="OXIDOREDUCTASE-RELATED"/>
    <property type="match status" value="1"/>
</dbReference>
<protein>
    <submittedName>
        <fullName evidence="3">Aldo/keto reductase</fullName>
    </submittedName>
</protein>
<reference evidence="3" key="1">
    <citation type="submission" date="2022-08" db="EMBL/GenBank/DDBJ databases">
        <authorList>
            <person name="Vandamme P."/>
            <person name="Hettiarachchi A."/>
            <person name="Peeters C."/>
            <person name="Cnockaert M."/>
            <person name="Carlier A."/>
        </authorList>
    </citation>
    <scope>NUCLEOTIDE SEQUENCE</scope>
    <source>
        <strain evidence="3">LMG 31809</strain>
    </source>
</reference>
<dbReference type="RefSeq" id="WP_274943639.1">
    <property type="nucleotide sequence ID" value="NZ_JANWOI010000003.1"/>
</dbReference>
<dbReference type="InterPro" id="IPR036812">
    <property type="entry name" value="NAD(P)_OxRdtase_dom_sf"/>
</dbReference>
<dbReference type="SUPFAM" id="SSF51430">
    <property type="entry name" value="NAD(P)-linked oxidoreductase"/>
    <property type="match status" value="1"/>
</dbReference>
<organism evidence="3 4">
    <name type="scientific">Govanella unica</name>
    <dbReference type="NCBI Taxonomy" id="2975056"/>
    <lineage>
        <taxon>Bacteria</taxon>
        <taxon>Pseudomonadati</taxon>
        <taxon>Pseudomonadota</taxon>
        <taxon>Alphaproteobacteria</taxon>
        <taxon>Emcibacterales</taxon>
        <taxon>Govanellaceae</taxon>
        <taxon>Govanella</taxon>
    </lineage>
</organism>
<dbReference type="GO" id="GO:0005829">
    <property type="term" value="C:cytosol"/>
    <property type="evidence" value="ECO:0007669"/>
    <property type="project" value="UniProtKB-ARBA"/>
</dbReference>
<accession>A0A9X3TYB8</accession>
<dbReference type="FunFam" id="3.20.20.100:FF:000004">
    <property type="entry name" value="Oxidoreductase, aldo/keto reductase"/>
    <property type="match status" value="1"/>
</dbReference>